<name>A0AAE0EVG7_9CHLO</name>
<dbReference type="EMBL" id="LGRX02033075">
    <property type="protein sequence ID" value="KAK3243194.1"/>
    <property type="molecule type" value="Genomic_DNA"/>
</dbReference>
<evidence type="ECO:0000313" key="4">
    <source>
        <dbReference type="Proteomes" id="UP001190700"/>
    </source>
</evidence>
<sequence length="133" mass="15201">MFRMPRAISNLILDAVSDYLLFPMHNVRYARRLRHDLPMCIIHGGRDELFDWRDALLVSCGHFETRRGSGRWNDGVSSAFHVLPRATHLNIMSDLDLGADRLVRQFVKNATMPRAIDDFDARQRGQAPGLAIV</sequence>
<evidence type="ECO:0000313" key="3">
    <source>
        <dbReference type="EMBL" id="KAK3277703.1"/>
    </source>
</evidence>
<keyword evidence="4" id="KW-1185">Reference proteome</keyword>
<reference evidence="1 4" key="1">
    <citation type="journal article" date="2015" name="Genome Biol. Evol.">
        <title>Comparative Genomics of a Bacterivorous Green Alga Reveals Evolutionary Causalities and Consequences of Phago-Mixotrophic Mode of Nutrition.</title>
        <authorList>
            <person name="Burns J.A."/>
            <person name="Paasch A."/>
            <person name="Narechania A."/>
            <person name="Kim E."/>
        </authorList>
    </citation>
    <scope>NUCLEOTIDE SEQUENCE [LARGE SCALE GENOMIC DNA]</scope>
    <source>
        <strain evidence="1">PLY_AMNH</strain>
    </source>
</reference>
<organism evidence="1 4">
    <name type="scientific">Cymbomonas tetramitiformis</name>
    <dbReference type="NCBI Taxonomy" id="36881"/>
    <lineage>
        <taxon>Eukaryota</taxon>
        <taxon>Viridiplantae</taxon>
        <taxon>Chlorophyta</taxon>
        <taxon>Pyramimonadophyceae</taxon>
        <taxon>Pyramimonadales</taxon>
        <taxon>Pyramimonadaceae</taxon>
        <taxon>Cymbomonas</taxon>
    </lineage>
</organism>
<evidence type="ECO:0000313" key="1">
    <source>
        <dbReference type="EMBL" id="KAK3240400.1"/>
    </source>
</evidence>
<dbReference type="AlphaFoldDB" id="A0AAE0EVG7"/>
<proteinExistence type="predicted"/>
<dbReference type="Proteomes" id="UP001190700">
    <property type="component" value="Unassembled WGS sequence"/>
</dbReference>
<dbReference type="EMBL" id="LGRX02033657">
    <property type="protein sequence ID" value="KAK3240400.1"/>
    <property type="molecule type" value="Genomic_DNA"/>
</dbReference>
<reference evidence="1" key="2">
    <citation type="submission" date="2023-06" db="EMBL/GenBank/DDBJ databases">
        <title>Long-read-based genome assembly of the green algal bacterivore Cymbomonas tetramitiformis.</title>
        <authorList>
            <person name="Gyaltshen Y."/>
            <person name="Rozenberg A."/>
            <person name="Paasch A."/>
            <person name="Burns J.A."/>
            <person name="Warring S."/>
            <person name="Larson R."/>
            <person name="Maurer-Alcala X."/>
            <person name="Dacks J."/>
            <person name="Kim E."/>
        </authorList>
    </citation>
    <scope>NUCLEOTIDE SEQUENCE</scope>
    <source>
        <strain evidence="1">PLY_AMNH</strain>
    </source>
</reference>
<accession>A0AAE0EVG7</accession>
<protein>
    <submittedName>
        <fullName evidence="1">Uncharacterized protein</fullName>
    </submittedName>
</protein>
<dbReference type="EMBL" id="LGRX02005957">
    <property type="protein sequence ID" value="KAK3277703.1"/>
    <property type="molecule type" value="Genomic_DNA"/>
</dbReference>
<evidence type="ECO:0000313" key="2">
    <source>
        <dbReference type="EMBL" id="KAK3243194.1"/>
    </source>
</evidence>
<comment type="caution">
    <text evidence="1">The sequence shown here is derived from an EMBL/GenBank/DDBJ whole genome shotgun (WGS) entry which is preliminary data.</text>
</comment>
<gene>
    <name evidence="3" type="ORF">CYMTET_14286</name>
    <name evidence="2" type="ORF">CYMTET_47150</name>
    <name evidence="1" type="ORF">CYMTET_49762</name>
</gene>